<dbReference type="InterPro" id="IPR001431">
    <property type="entry name" value="Pept_M16_Zn_BS"/>
</dbReference>
<dbReference type="Gene3D" id="3.30.830.10">
    <property type="entry name" value="Metalloenzyme, LuxS/M16 peptidase-like"/>
    <property type="match status" value="2"/>
</dbReference>
<dbReference type="Pfam" id="PF00675">
    <property type="entry name" value="Peptidase_M16"/>
    <property type="match status" value="1"/>
</dbReference>
<protein>
    <recommendedName>
        <fullName evidence="5">Peptidase M16 N-terminal domain-containing protein</fullName>
    </recommendedName>
</protein>
<feature type="domain" description="Peptidase M16 N-terminal" evidence="2">
    <location>
        <begin position="2"/>
        <end position="132"/>
    </location>
</feature>
<feature type="non-terminal residue" evidence="4">
    <location>
        <position position="1"/>
    </location>
</feature>
<dbReference type="GO" id="GO:0006508">
    <property type="term" value="P:proteolysis"/>
    <property type="evidence" value="ECO:0007669"/>
    <property type="project" value="InterPro"/>
</dbReference>
<evidence type="ECO:0008006" key="5">
    <source>
        <dbReference type="Google" id="ProtNLM"/>
    </source>
</evidence>
<dbReference type="EMBL" id="BARV01009133">
    <property type="protein sequence ID" value="GAI12681.1"/>
    <property type="molecule type" value="Genomic_DNA"/>
</dbReference>
<dbReference type="Pfam" id="PF05193">
    <property type="entry name" value="Peptidase_M16_C"/>
    <property type="match status" value="1"/>
</dbReference>
<dbReference type="AlphaFoldDB" id="X1M3M8"/>
<dbReference type="InterPro" id="IPR011765">
    <property type="entry name" value="Pept_M16_N"/>
</dbReference>
<organism evidence="4">
    <name type="scientific">marine sediment metagenome</name>
    <dbReference type="NCBI Taxonomy" id="412755"/>
    <lineage>
        <taxon>unclassified sequences</taxon>
        <taxon>metagenomes</taxon>
        <taxon>ecological metagenomes</taxon>
    </lineage>
</organism>
<dbReference type="PANTHER" id="PTHR11851">
    <property type="entry name" value="METALLOPROTEASE"/>
    <property type="match status" value="1"/>
</dbReference>
<reference evidence="4" key="1">
    <citation type="journal article" date="2014" name="Front. Microbiol.">
        <title>High frequency of phylogenetically diverse reductive dehalogenase-homologous genes in deep subseafloor sedimentary metagenomes.</title>
        <authorList>
            <person name="Kawai M."/>
            <person name="Futagami T."/>
            <person name="Toyoda A."/>
            <person name="Takaki Y."/>
            <person name="Nishi S."/>
            <person name="Hori S."/>
            <person name="Arai W."/>
            <person name="Tsubouchi T."/>
            <person name="Morono Y."/>
            <person name="Uchiyama I."/>
            <person name="Ito T."/>
            <person name="Fujiyama A."/>
            <person name="Inagaki F."/>
            <person name="Takami H."/>
        </authorList>
    </citation>
    <scope>NUCLEOTIDE SEQUENCE</scope>
    <source>
        <strain evidence="4">Expedition CK06-06</strain>
    </source>
</reference>
<dbReference type="SUPFAM" id="SSF63411">
    <property type="entry name" value="LuxS/MPP-like metallohydrolase"/>
    <property type="match status" value="2"/>
</dbReference>
<comment type="caution">
    <text evidence="4">The sequence shown here is derived from an EMBL/GenBank/DDBJ whole genome shotgun (WGS) entry which is preliminary data.</text>
</comment>
<dbReference type="GO" id="GO:0004222">
    <property type="term" value="F:metalloendopeptidase activity"/>
    <property type="evidence" value="ECO:0007669"/>
    <property type="project" value="InterPro"/>
</dbReference>
<dbReference type="InterPro" id="IPR050361">
    <property type="entry name" value="MPP/UQCRC_Complex"/>
</dbReference>
<proteinExistence type="inferred from homology"/>
<evidence type="ECO:0000259" key="3">
    <source>
        <dbReference type="Pfam" id="PF05193"/>
    </source>
</evidence>
<dbReference type="InterPro" id="IPR011249">
    <property type="entry name" value="Metalloenz_LuxS/M16"/>
</dbReference>
<dbReference type="PANTHER" id="PTHR11851:SF49">
    <property type="entry name" value="MITOCHONDRIAL-PROCESSING PEPTIDASE SUBUNIT ALPHA"/>
    <property type="match status" value="1"/>
</dbReference>
<name>X1M3M8_9ZZZZ</name>
<gene>
    <name evidence="4" type="ORF">S06H3_18126</name>
</gene>
<sequence>TVLVLAGTGSKYEKKEINGISHFLEHMLFKGTKKRPNTIAIAETLDKVGGIYNAFTGEEYTGYFAKLDVGHLDLALDWVSDIFLNSKLDSLEIKREKGVILEEINMLFDHPMSYVQILWRELLYGDQPAGWNIAGTKETVLNISRQKLADYLRTQYVAPNTIVCIAGKIKDSQIIEKVKKYFSKIKSAGILKKPKVIERQTGPECLLKERKTDQTHLCLGVRVYNLFHPLRYAQEILGIILGGMMSSRLFIEVRERLGLAYYITTEVSADPDTGFLVTQAGVDNKNVEKAIITILKEYKKISQKKIPAAELKKVKDYIKKGRI</sequence>
<feature type="non-terminal residue" evidence="4">
    <location>
        <position position="323"/>
    </location>
</feature>
<evidence type="ECO:0000256" key="1">
    <source>
        <dbReference type="ARBA" id="ARBA00007261"/>
    </source>
</evidence>
<dbReference type="InterPro" id="IPR007863">
    <property type="entry name" value="Peptidase_M16_C"/>
</dbReference>
<accession>X1M3M8</accession>
<dbReference type="PROSITE" id="PS00143">
    <property type="entry name" value="INSULINASE"/>
    <property type="match status" value="1"/>
</dbReference>
<feature type="domain" description="Peptidase M16 C-terminal" evidence="3">
    <location>
        <begin position="142"/>
        <end position="316"/>
    </location>
</feature>
<evidence type="ECO:0000259" key="2">
    <source>
        <dbReference type="Pfam" id="PF00675"/>
    </source>
</evidence>
<dbReference type="GO" id="GO:0046872">
    <property type="term" value="F:metal ion binding"/>
    <property type="evidence" value="ECO:0007669"/>
    <property type="project" value="InterPro"/>
</dbReference>
<comment type="similarity">
    <text evidence="1">Belongs to the peptidase M16 family.</text>
</comment>
<evidence type="ECO:0000313" key="4">
    <source>
        <dbReference type="EMBL" id="GAI12681.1"/>
    </source>
</evidence>